<dbReference type="EMBL" id="BAHC01000217">
    <property type="protein sequence ID" value="GAB93401.1"/>
    <property type="molecule type" value="Genomic_DNA"/>
</dbReference>
<dbReference type="AlphaFoldDB" id="K6WI07"/>
<keyword evidence="1" id="KW-0472">Membrane</keyword>
<reference evidence="3 4" key="1">
    <citation type="submission" date="2012-08" db="EMBL/GenBank/DDBJ databases">
        <title>Whole genome shotgun sequence of Gordonia rhizosphera NBRC 16068.</title>
        <authorList>
            <person name="Takarada H."/>
            <person name="Isaki S."/>
            <person name="Hosoyama A."/>
            <person name="Tsuchikane K."/>
            <person name="Katsumata H."/>
            <person name="Baba S."/>
            <person name="Ohji S."/>
            <person name="Yamazaki S."/>
            <person name="Fujita N."/>
        </authorList>
    </citation>
    <scope>NUCLEOTIDE SEQUENCE [LARGE SCALE GENOMIC DNA]</scope>
    <source>
        <strain evidence="3 4">NBRC 16068</strain>
    </source>
</reference>
<comment type="caution">
    <text evidence="3">The sequence shown here is derived from an EMBL/GenBank/DDBJ whole genome shotgun (WGS) entry which is preliminary data.</text>
</comment>
<evidence type="ECO:0000256" key="1">
    <source>
        <dbReference type="SAM" id="Phobius"/>
    </source>
</evidence>
<dbReference type="SUPFAM" id="SSF53448">
    <property type="entry name" value="Nucleotide-diphospho-sugar transferases"/>
    <property type="match status" value="1"/>
</dbReference>
<dbReference type="CDD" id="cd00761">
    <property type="entry name" value="Glyco_tranf_GTA_type"/>
    <property type="match status" value="1"/>
</dbReference>
<gene>
    <name evidence="3" type="ORF">GORHZ_217_00290</name>
</gene>
<evidence type="ECO:0000259" key="2">
    <source>
        <dbReference type="Pfam" id="PF00535"/>
    </source>
</evidence>
<dbReference type="GO" id="GO:0016740">
    <property type="term" value="F:transferase activity"/>
    <property type="evidence" value="ECO:0007669"/>
    <property type="project" value="UniProtKB-KW"/>
</dbReference>
<accession>K6WI07</accession>
<name>K6WI07_9ACTN</name>
<sequence>MVRARSLGQAAVWAGTCIAFASLALTIDNARRIRVPDRDVIAQPESLAVLLPVRNEIDNVRPCLAATLAAVERWPGPVRVIVVDDESTDGTGRALAEISATDSRVEVLTGAPTPDGWLGKPWACEQLVRHADSTGDPPEVLVFVDADVRLRPHALVATIALMRAANLDLVCPFPRQVLAGPAERLVQPLLQWSWMSTLPLGPAERSARPSLSAANGQLLAVDAATYRAAGGHAAVAGEVIEDIALLRAVKAAGGRGLVAEGSGVADCRMYDGWREIRAGYRKSLWTAFGSTGGAAAVMAVMALAYVVPPIAAVRGSRIGLIGYFCGVASRVAVARRTRGHAWPDALAHPASVLALVALTADSLVARCRGTLQWKDRSLGAPG</sequence>
<protein>
    <submittedName>
        <fullName evidence="3">Putative glycosyltransferase</fullName>
    </submittedName>
</protein>
<proteinExistence type="predicted"/>
<dbReference type="InterPro" id="IPR001173">
    <property type="entry name" value="Glyco_trans_2-like"/>
</dbReference>
<evidence type="ECO:0000313" key="4">
    <source>
        <dbReference type="Proteomes" id="UP000008363"/>
    </source>
</evidence>
<keyword evidence="1" id="KW-0812">Transmembrane</keyword>
<keyword evidence="1" id="KW-1133">Transmembrane helix</keyword>
<dbReference type="STRING" id="1108045.GORHZ_217_00290"/>
<dbReference type="Pfam" id="PF00535">
    <property type="entry name" value="Glycos_transf_2"/>
    <property type="match status" value="1"/>
</dbReference>
<keyword evidence="3" id="KW-0808">Transferase</keyword>
<dbReference type="eggNOG" id="COG1215">
    <property type="taxonomic scope" value="Bacteria"/>
</dbReference>
<dbReference type="PANTHER" id="PTHR43646:SF3">
    <property type="entry name" value="SLR1566 PROTEIN"/>
    <property type="match status" value="1"/>
</dbReference>
<feature type="domain" description="Glycosyltransferase 2-like" evidence="2">
    <location>
        <begin position="49"/>
        <end position="180"/>
    </location>
</feature>
<feature type="transmembrane region" description="Helical" evidence="1">
    <location>
        <begin position="284"/>
        <end position="307"/>
    </location>
</feature>
<keyword evidence="4" id="KW-1185">Reference proteome</keyword>
<dbReference type="InterPro" id="IPR029044">
    <property type="entry name" value="Nucleotide-diphossugar_trans"/>
</dbReference>
<dbReference type="Proteomes" id="UP000008363">
    <property type="component" value="Unassembled WGS sequence"/>
</dbReference>
<dbReference type="PANTHER" id="PTHR43646">
    <property type="entry name" value="GLYCOSYLTRANSFERASE"/>
    <property type="match status" value="1"/>
</dbReference>
<dbReference type="Gene3D" id="3.90.550.10">
    <property type="entry name" value="Spore Coat Polysaccharide Biosynthesis Protein SpsA, Chain A"/>
    <property type="match status" value="1"/>
</dbReference>
<evidence type="ECO:0000313" key="3">
    <source>
        <dbReference type="EMBL" id="GAB93401.1"/>
    </source>
</evidence>
<organism evidence="3 4">
    <name type="scientific">Gordonia rhizosphera NBRC 16068</name>
    <dbReference type="NCBI Taxonomy" id="1108045"/>
    <lineage>
        <taxon>Bacteria</taxon>
        <taxon>Bacillati</taxon>
        <taxon>Actinomycetota</taxon>
        <taxon>Actinomycetes</taxon>
        <taxon>Mycobacteriales</taxon>
        <taxon>Gordoniaceae</taxon>
        <taxon>Gordonia</taxon>
    </lineage>
</organism>